<dbReference type="NCBIfam" id="NF045515">
    <property type="entry name" value="Glp_gephyrin"/>
    <property type="match status" value="1"/>
</dbReference>
<dbReference type="InterPro" id="IPR036688">
    <property type="entry name" value="MoeA_C_domain_IV_sf"/>
</dbReference>
<keyword evidence="5 7" id="KW-0501">Molybdenum cofactor biosynthesis</keyword>
<dbReference type="EC" id="2.10.1.1" evidence="7"/>
<keyword evidence="7" id="KW-0479">Metal-binding</keyword>
<keyword evidence="4 7" id="KW-0500">Molybdenum</keyword>
<evidence type="ECO:0000256" key="7">
    <source>
        <dbReference type="RuleBase" id="RU365090"/>
    </source>
</evidence>
<sequence length="408" mass="41666">MIEVEEHLAAVVALATPVPAEEIPISAAGGRVLAEDLVARLAVPPFDNSAMDGFAVRAADLSLMSPEPVEGIELEVVGDIPAGAAELPPVGPGQAVRIMTGAPLPAGADAVVPVEATDQPLGDVPLPATVRVIEPVSAGRHIRRAGEDVAPGDPVLSAGQVMTPAAVSAAISVGHGSVLVRRRPRVAVLSTGTELVAPGTSPGIGQIPDSNSALLAGLAERFGAEVVLARAVSDEPDEFRRALVEAGGADAVVTSGGVSVGAFEVVRQVTEGQVDFVTVAMQPGKPQGRGMVRVGDGRQVPMLALPGNPVSVFVSAWVFLRPLVARLAGTDAPWRSLRVAVAQGWRTPPGRRQYAPVVFESGAVRSTHRLGSGSHLVASLPAAQGLAVVPAEVDEVAAGDELEVFLID</sequence>
<name>A0A9D1GYN3_9ACTN</name>
<dbReference type="CDD" id="cd00887">
    <property type="entry name" value="MoeA"/>
    <property type="match status" value="1"/>
</dbReference>
<dbReference type="Gene3D" id="2.170.190.11">
    <property type="entry name" value="Molybdopterin biosynthesis moea protein, domain 3"/>
    <property type="match status" value="1"/>
</dbReference>
<evidence type="ECO:0000256" key="4">
    <source>
        <dbReference type="ARBA" id="ARBA00022505"/>
    </source>
</evidence>
<comment type="cofactor">
    <cofactor evidence="7">
        <name>Mg(2+)</name>
        <dbReference type="ChEBI" id="CHEBI:18420"/>
    </cofactor>
</comment>
<organism evidence="9 10">
    <name type="scientific">Candidatus Avipropionibacterium avicola</name>
    <dbReference type="NCBI Taxonomy" id="2840701"/>
    <lineage>
        <taxon>Bacteria</taxon>
        <taxon>Bacillati</taxon>
        <taxon>Actinomycetota</taxon>
        <taxon>Actinomycetes</taxon>
        <taxon>Propionibacteriales</taxon>
        <taxon>Propionibacteriaceae</taxon>
        <taxon>Propionibacteriaceae incertae sedis</taxon>
        <taxon>Candidatus Avipropionibacterium</taxon>
    </lineage>
</organism>
<dbReference type="Pfam" id="PF03454">
    <property type="entry name" value="MoeA_C"/>
    <property type="match status" value="1"/>
</dbReference>
<evidence type="ECO:0000256" key="5">
    <source>
        <dbReference type="ARBA" id="ARBA00023150"/>
    </source>
</evidence>
<dbReference type="GO" id="GO:0046872">
    <property type="term" value="F:metal ion binding"/>
    <property type="evidence" value="ECO:0007669"/>
    <property type="project" value="UniProtKB-UniRule"/>
</dbReference>
<evidence type="ECO:0000313" key="10">
    <source>
        <dbReference type="Proteomes" id="UP000886842"/>
    </source>
</evidence>
<evidence type="ECO:0000313" key="9">
    <source>
        <dbReference type="EMBL" id="HIT75388.1"/>
    </source>
</evidence>
<evidence type="ECO:0000256" key="1">
    <source>
        <dbReference type="ARBA" id="ARBA00002901"/>
    </source>
</evidence>
<comment type="catalytic activity">
    <reaction evidence="6">
        <text>adenylyl-molybdopterin + molybdate = Mo-molybdopterin + AMP + H(+)</text>
        <dbReference type="Rhea" id="RHEA:35047"/>
        <dbReference type="ChEBI" id="CHEBI:15378"/>
        <dbReference type="ChEBI" id="CHEBI:36264"/>
        <dbReference type="ChEBI" id="CHEBI:62727"/>
        <dbReference type="ChEBI" id="CHEBI:71302"/>
        <dbReference type="ChEBI" id="CHEBI:456215"/>
        <dbReference type="EC" id="2.10.1.1"/>
    </reaction>
</comment>
<dbReference type="SUPFAM" id="SSF63882">
    <property type="entry name" value="MoeA N-terminal region -like"/>
    <property type="match status" value="1"/>
</dbReference>
<dbReference type="InterPro" id="IPR038987">
    <property type="entry name" value="MoeA-like"/>
</dbReference>
<dbReference type="Pfam" id="PF00994">
    <property type="entry name" value="MoCF_biosynth"/>
    <property type="match status" value="1"/>
</dbReference>
<comment type="pathway">
    <text evidence="2 7">Cofactor biosynthesis; molybdopterin biosynthesis.</text>
</comment>
<dbReference type="PANTHER" id="PTHR10192:SF5">
    <property type="entry name" value="GEPHYRIN"/>
    <property type="match status" value="1"/>
</dbReference>
<evidence type="ECO:0000256" key="2">
    <source>
        <dbReference type="ARBA" id="ARBA00005046"/>
    </source>
</evidence>
<reference evidence="9" key="1">
    <citation type="submission" date="2020-10" db="EMBL/GenBank/DDBJ databases">
        <authorList>
            <person name="Gilroy R."/>
        </authorList>
    </citation>
    <scope>NUCLEOTIDE SEQUENCE</scope>
    <source>
        <strain evidence="9">ChiGjej1B1-24693</strain>
    </source>
</reference>
<comment type="similarity">
    <text evidence="3 7">Belongs to the MoeA family.</text>
</comment>
<dbReference type="Gene3D" id="3.40.980.10">
    <property type="entry name" value="MoaB/Mog-like domain"/>
    <property type="match status" value="1"/>
</dbReference>
<dbReference type="SMART" id="SM00852">
    <property type="entry name" value="MoCF_biosynth"/>
    <property type="match status" value="1"/>
</dbReference>
<dbReference type="InterPro" id="IPR005111">
    <property type="entry name" value="MoeA_C_domain_IV"/>
</dbReference>
<dbReference type="GO" id="GO:0005829">
    <property type="term" value="C:cytosol"/>
    <property type="evidence" value="ECO:0007669"/>
    <property type="project" value="TreeGrafter"/>
</dbReference>
<dbReference type="Pfam" id="PF03453">
    <property type="entry name" value="MoeA_N"/>
    <property type="match status" value="1"/>
</dbReference>
<dbReference type="AlphaFoldDB" id="A0A9D1GYN3"/>
<dbReference type="GO" id="GO:0006777">
    <property type="term" value="P:Mo-molybdopterin cofactor biosynthetic process"/>
    <property type="evidence" value="ECO:0007669"/>
    <property type="project" value="UniProtKB-UniRule"/>
</dbReference>
<dbReference type="Proteomes" id="UP000886842">
    <property type="component" value="Unassembled WGS sequence"/>
</dbReference>
<evidence type="ECO:0000259" key="8">
    <source>
        <dbReference type="SMART" id="SM00852"/>
    </source>
</evidence>
<keyword evidence="7" id="KW-0808">Transferase</keyword>
<gene>
    <name evidence="9" type="ORF">IAA98_07380</name>
</gene>
<dbReference type="FunFam" id="2.170.190.11:FF:000001">
    <property type="entry name" value="Molybdopterin molybdenumtransferase"/>
    <property type="match status" value="1"/>
</dbReference>
<dbReference type="PANTHER" id="PTHR10192">
    <property type="entry name" value="MOLYBDOPTERIN BIOSYNTHESIS PROTEIN"/>
    <property type="match status" value="1"/>
</dbReference>
<dbReference type="InterPro" id="IPR001453">
    <property type="entry name" value="MoaB/Mog_dom"/>
</dbReference>
<keyword evidence="7" id="KW-0460">Magnesium</keyword>
<reference evidence="9" key="2">
    <citation type="journal article" date="2021" name="PeerJ">
        <title>Extensive microbial diversity within the chicken gut microbiome revealed by metagenomics and culture.</title>
        <authorList>
            <person name="Gilroy R."/>
            <person name="Ravi A."/>
            <person name="Getino M."/>
            <person name="Pursley I."/>
            <person name="Horton D.L."/>
            <person name="Alikhan N.F."/>
            <person name="Baker D."/>
            <person name="Gharbi K."/>
            <person name="Hall N."/>
            <person name="Watson M."/>
            <person name="Adriaenssens E.M."/>
            <person name="Foster-Nyarko E."/>
            <person name="Jarju S."/>
            <person name="Secka A."/>
            <person name="Antonio M."/>
            <person name="Oren A."/>
            <person name="Chaudhuri R.R."/>
            <person name="La Ragione R."/>
            <person name="Hildebrand F."/>
            <person name="Pallen M.J."/>
        </authorList>
    </citation>
    <scope>NUCLEOTIDE SEQUENCE</scope>
    <source>
        <strain evidence="9">ChiGjej1B1-24693</strain>
    </source>
</reference>
<protein>
    <recommendedName>
        <fullName evidence="7">Molybdopterin molybdenumtransferase</fullName>
        <ecNumber evidence="7">2.10.1.1</ecNumber>
    </recommendedName>
</protein>
<evidence type="ECO:0000256" key="6">
    <source>
        <dbReference type="ARBA" id="ARBA00047317"/>
    </source>
</evidence>
<dbReference type="InterPro" id="IPR005110">
    <property type="entry name" value="MoeA_linker/N"/>
</dbReference>
<dbReference type="InterPro" id="IPR036135">
    <property type="entry name" value="MoeA_linker/N_sf"/>
</dbReference>
<dbReference type="Gene3D" id="3.90.105.10">
    <property type="entry name" value="Molybdopterin biosynthesis moea protein, domain 2"/>
    <property type="match status" value="1"/>
</dbReference>
<dbReference type="SUPFAM" id="SSF63867">
    <property type="entry name" value="MoeA C-terminal domain-like"/>
    <property type="match status" value="1"/>
</dbReference>
<dbReference type="SUPFAM" id="SSF53218">
    <property type="entry name" value="Molybdenum cofactor biosynthesis proteins"/>
    <property type="match status" value="1"/>
</dbReference>
<feature type="domain" description="MoaB/Mog" evidence="8">
    <location>
        <begin position="187"/>
        <end position="326"/>
    </location>
</feature>
<accession>A0A9D1GYN3</accession>
<proteinExistence type="inferred from homology"/>
<evidence type="ECO:0000256" key="3">
    <source>
        <dbReference type="ARBA" id="ARBA00010763"/>
    </source>
</evidence>
<dbReference type="Gene3D" id="2.40.340.10">
    <property type="entry name" value="MoeA, C-terminal, domain IV"/>
    <property type="match status" value="1"/>
</dbReference>
<dbReference type="GO" id="GO:0061599">
    <property type="term" value="F:molybdopterin molybdotransferase activity"/>
    <property type="evidence" value="ECO:0007669"/>
    <property type="project" value="UniProtKB-UniRule"/>
</dbReference>
<dbReference type="EMBL" id="DVLP01000223">
    <property type="protein sequence ID" value="HIT75388.1"/>
    <property type="molecule type" value="Genomic_DNA"/>
</dbReference>
<dbReference type="InterPro" id="IPR036425">
    <property type="entry name" value="MoaB/Mog-like_dom_sf"/>
</dbReference>
<comment type="function">
    <text evidence="1 7">Catalyzes the insertion of molybdate into adenylated molybdopterin with the concomitant release of AMP.</text>
</comment>
<comment type="caution">
    <text evidence="9">The sequence shown here is derived from an EMBL/GenBank/DDBJ whole genome shotgun (WGS) entry which is preliminary data.</text>
</comment>